<dbReference type="Proteomes" id="UP000488506">
    <property type="component" value="Unassembled WGS sequence"/>
</dbReference>
<dbReference type="InterPro" id="IPR009081">
    <property type="entry name" value="PP-bd_ACP"/>
</dbReference>
<sequence length="75" mass="8798">MDRRIEKVIRETFKFDNGKIDMRWTSADIPAWDSMGHLSLIMALEKEFSIKFEIDEMFQINNLGDIAHVLGKKLI</sequence>
<protein>
    <submittedName>
        <fullName evidence="2">Acyl carrier protein</fullName>
    </submittedName>
</protein>
<dbReference type="Gene3D" id="1.10.1200.10">
    <property type="entry name" value="ACP-like"/>
    <property type="match status" value="1"/>
</dbReference>
<accession>A0A833L2H0</accession>
<evidence type="ECO:0000259" key="1">
    <source>
        <dbReference type="Pfam" id="PF00550"/>
    </source>
</evidence>
<feature type="domain" description="Carrier" evidence="1">
    <location>
        <begin position="33"/>
        <end position="69"/>
    </location>
</feature>
<evidence type="ECO:0000313" key="2">
    <source>
        <dbReference type="EMBL" id="KAF0135260.1"/>
    </source>
</evidence>
<comment type="caution">
    <text evidence="2">The sequence shown here is derived from an EMBL/GenBank/DDBJ whole genome shotgun (WGS) entry which is preliminary data.</text>
</comment>
<dbReference type="EMBL" id="WPAF01000001">
    <property type="protein sequence ID" value="KAF0135260.1"/>
    <property type="molecule type" value="Genomic_DNA"/>
</dbReference>
<gene>
    <name evidence="2" type="ORF">FD145_86</name>
</gene>
<proteinExistence type="predicted"/>
<dbReference type="InterPro" id="IPR036736">
    <property type="entry name" value="ACP-like_sf"/>
</dbReference>
<organism evidence="2 3">
    <name type="scientific">Candidatus Saganbacteria bacterium</name>
    <dbReference type="NCBI Taxonomy" id="2575572"/>
    <lineage>
        <taxon>Bacteria</taxon>
        <taxon>Bacillati</taxon>
        <taxon>Saganbacteria</taxon>
    </lineage>
</organism>
<dbReference type="SUPFAM" id="SSF47336">
    <property type="entry name" value="ACP-like"/>
    <property type="match status" value="1"/>
</dbReference>
<evidence type="ECO:0000313" key="3">
    <source>
        <dbReference type="Proteomes" id="UP000488506"/>
    </source>
</evidence>
<dbReference type="AlphaFoldDB" id="A0A833L2H0"/>
<reference evidence="2 3" key="1">
    <citation type="submission" date="2019-12" db="EMBL/GenBank/DDBJ databases">
        <authorList>
            <person name="Wolfe R."/>
            <person name="Danczak R."/>
            <person name="Wilkins M."/>
        </authorList>
    </citation>
    <scope>NUCLEOTIDE SEQUENCE [LARGE SCALE GENOMIC DNA]</scope>
    <source>
        <strain evidence="2">X2_MaxBin.013</strain>
    </source>
</reference>
<dbReference type="Pfam" id="PF00550">
    <property type="entry name" value="PP-binding"/>
    <property type="match status" value="1"/>
</dbReference>
<name>A0A833L2H0_UNCSA</name>